<organism evidence="1 2">
    <name type="scientific">Nelumbo nucifera</name>
    <name type="common">Sacred lotus</name>
    <dbReference type="NCBI Taxonomy" id="4432"/>
    <lineage>
        <taxon>Eukaryota</taxon>
        <taxon>Viridiplantae</taxon>
        <taxon>Streptophyta</taxon>
        <taxon>Embryophyta</taxon>
        <taxon>Tracheophyta</taxon>
        <taxon>Spermatophyta</taxon>
        <taxon>Magnoliopsida</taxon>
        <taxon>Proteales</taxon>
        <taxon>Nelumbonaceae</taxon>
        <taxon>Nelumbo</taxon>
    </lineage>
</organism>
<evidence type="ECO:0000313" key="1">
    <source>
        <dbReference type="EMBL" id="DAD21072.1"/>
    </source>
</evidence>
<sequence length="52" mass="6271">MVILISISSCFLQSFDLVHSSLYDKVFDREVFTSFKWNWYFPLKKHRVVLIS</sequence>
<dbReference type="AlphaFoldDB" id="A0A822XM25"/>
<proteinExistence type="predicted"/>
<evidence type="ECO:0000313" key="2">
    <source>
        <dbReference type="Proteomes" id="UP000607653"/>
    </source>
</evidence>
<protein>
    <submittedName>
        <fullName evidence="1">Uncharacterized protein</fullName>
    </submittedName>
</protein>
<reference evidence="1 2" key="1">
    <citation type="journal article" date="2020" name="Mol. Biol. Evol.">
        <title>Distinct Expression and Methylation Patterns for Genes with Different Fates following a Single Whole-Genome Duplication in Flowering Plants.</title>
        <authorList>
            <person name="Shi T."/>
            <person name="Rahmani R.S."/>
            <person name="Gugger P.F."/>
            <person name="Wang M."/>
            <person name="Li H."/>
            <person name="Zhang Y."/>
            <person name="Li Z."/>
            <person name="Wang Q."/>
            <person name="Van de Peer Y."/>
            <person name="Marchal K."/>
            <person name="Chen J."/>
        </authorList>
    </citation>
    <scope>NUCLEOTIDE SEQUENCE [LARGE SCALE GENOMIC DNA]</scope>
    <source>
        <tissue evidence="1">Leaf</tissue>
    </source>
</reference>
<gene>
    <name evidence="1" type="ORF">HUJ06_022535</name>
</gene>
<dbReference type="Proteomes" id="UP000607653">
    <property type="component" value="Unassembled WGS sequence"/>
</dbReference>
<name>A0A822XM25_NELNU</name>
<accession>A0A822XM25</accession>
<keyword evidence="2" id="KW-1185">Reference proteome</keyword>
<dbReference type="EMBL" id="DUZY01000001">
    <property type="protein sequence ID" value="DAD21072.1"/>
    <property type="molecule type" value="Genomic_DNA"/>
</dbReference>
<comment type="caution">
    <text evidence="1">The sequence shown here is derived from an EMBL/GenBank/DDBJ whole genome shotgun (WGS) entry which is preliminary data.</text>
</comment>